<evidence type="ECO:0000313" key="10">
    <source>
        <dbReference type="EMBL" id="EDV54449.2"/>
    </source>
</evidence>
<dbReference type="OrthoDB" id="10055895at2759"/>
<name>B3NKS6_DROER</name>
<feature type="compositionally biased region" description="Basic and acidic residues" evidence="7">
    <location>
        <begin position="1240"/>
        <end position="1261"/>
    </location>
</feature>
<feature type="region of interest" description="Disordered" evidence="7">
    <location>
        <begin position="2094"/>
        <end position="2179"/>
    </location>
</feature>
<evidence type="ECO:0000256" key="7">
    <source>
        <dbReference type="SAM" id="MobiDB-lite"/>
    </source>
</evidence>
<feature type="region of interest" description="Disordered" evidence="7">
    <location>
        <begin position="2620"/>
        <end position="2648"/>
    </location>
</feature>
<feature type="compositionally biased region" description="Polar residues" evidence="7">
    <location>
        <begin position="778"/>
        <end position="796"/>
    </location>
</feature>
<dbReference type="InterPro" id="IPR018501">
    <property type="entry name" value="DDT_dom"/>
</dbReference>
<dbReference type="GO" id="GO:0031213">
    <property type="term" value="C:RSF complex"/>
    <property type="evidence" value="ECO:0007669"/>
    <property type="project" value="EnsemblMetazoa"/>
</dbReference>
<feature type="domain" description="PHD-type" evidence="8">
    <location>
        <begin position="1379"/>
        <end position="1431"/>
    </location>
</feature>
<evidence type="ECO:0008006" key="12">
    <source>
        <dbReference type="Google" id="ProtNLM"/>
    </source>
</evidence>
<dbReference type="InterPro" id="IPR028938">
    <property type="entry name" value="Rsf1-like"/>
</dbReference>
<dbReference type="PROSITE" id="PS01359">
    <property type="entry name" value="ZF_PHD_1"/>
    <property type="match status" value="1"/>
</dbReference>
<feature type="region of interest" description="Disordered" evidence="7">
    <location>
        <begin position="1601"/>
        <end position="1977"/>
    </location>
</feature>
<dbReference type="PROSITE" id="PS50016">
    <property type="entry name" value="ZF_PHD_2"/>
    <property type="match status" value="1"/>
</dbReference>
<feature type="compositionally biased region" description="Polar residues" evidence="7">
    <location>
        <begin position="519"/>
        <end position="537"/>
    </location>
</feature>
<feature type="compositionally biased region" description="Pro residues" evidence="7">
    <location>
        <begin position="2561"/>
        <end position="2579"/>
    </location>
</feature>
<feature type="region of interest" description="Disordered" evidence="7">
    <location>
        <begin position="2370"/>
        <end position="2478"/>
    </location>
</feature>
<feature type="region of interest" description="Disordered" evidence="7">
    <location>
        <begin position="1989"/>
        <end position="2024"/>
    </location>
</feature>
<feature type="compositionally biased region" description="Low complexity" evidence="7">
    <location>
        <begin position="973"/>
        <end position="989"/>
    </location>
</feature>
<feature type="compositionally biased region" description="Acidic residues" evidence="7">
    <location>
        <begin position="1312"/>
        <end position="1325"/>
    </location>
</feature>
<feature type="region of interest" description="Disordered" evidence="7">
    <location>
        <begin position="2250"/>
        <end position="2309"/>
    </location>
</feature>
<evidence type="ECO:0000256" key="5">
    <source>
        <dbReference type="ARBA" id="ARBA00023242"/>
    </source>
</evidence>
<feature type="region of interest" description="Disordered" evidence="7">
    <location>
        <begin position="1"/>
        <end position="21"/>
    </location>
</feature>
<dbReference type="SUPFAM" id="SSF57903">
    <property type="entry name" value="FYVE/PHD zinc finger"/>
    <property type="match status" value="1"/>
</dbReference>
<evidence type="ECO:0000256" key="3">
    <source>
        <dbReference type="ARBA" id="ARBA00022771"/>
    </source>
</evidence>
<feature type="region of interest" description="Disordered" evidence="7">
    <location>
        <begin position="2539"/>
        <end position="2593"/>
    </location>
</feature>
<feature type="compositionally biased region" description="Basic residues" evidence="7">
    <location>
        <begin position="1909"/>
        <end position="1920"/>
    </location>
</feature>
<dbReference type="InterPro" id="IPR013083">
    <property type="entry name" value="Znf_RING/FYVE/PHD"/>
</dbReference>
<feature type="compositionally biased region" description="Acidic residues" evidence="7">
    <location>
        <begin position="1629"/>
        <end position="1638"/>
    </location>
</feature>
<dbReference type="KEGG" id="der:6548861"/>
<dbReference type="HOGENOM" id="CLU_227472_0_0_1"/>
<feature type="compositionally biased region" description="Basic residues" evidence="7">
    <location>
        <begin position="1202"/>
        <end position="1212"/>
    </location>
</feature>
<dbReference type="PANTHER" id="PTHR14296">
    <property type="entry name" value="REMODELING AND SPACING FACTOR 1"/>
    <property type="match status" value="1"/>
</dbReference>
<proteinExistence type="predicted"/>
<feature type="compositionally biased region" description="Basic residues" evidence="7">
    <location>
        <begin position="1504"/>
        <end position="1527"/>
    </location>
</feature>
<reference evidence="10 11" key="1">
    <citation type="journal article" date="2007" name="Nature">
        <title>Evolution of genes and genomes on the Drosophila phylogeny.</title>
        <authorList>
            <consortium name="Drosophila 12 Genomes Consortium"/>
            <person name="Clark A.G."/>
            <person name="Eisen M.B."/>
            <person name="Smith D.R."/>
            <person name="Bergman C.M."/>
            <person name="Oliver B."/>
            <person name="Markow T.A."/>
            <person name="Kaufman T.C."/>
            <person name="Kellis M."/>
            <person name="Gelbart W."/>
            <person name="Iyer V.N."/>
            <person name="Pollard D.A."/>
            <person name="Sackton T.B."/>
            <person name="Larracuente A.M."/>
            <person name="Singh N.D."/>
            <person name="Abad J.P."/>
            <person name="Abt D.N."/>
            <person name="Adryan B."/>
            <person name="Aguade M."/>
            <person name="Akashi H."/>
            <person name="Anderson W.W."/>
            <person name="Aquadro C.F."/>
            <person name="Ardell D.H."/>
            <person name="Arguello R."/>
            <person name="Artieri C.G."/>
            <person name="Barbash D.A."/>
            <person name="Barker D."/>
            <person name="Barsanti P."/>
            <person name="Batterham P."/>
            <person name="Batzoglou S."/>
            <person name="Begun D."/>
            <person name="Bhutkar A."/>
            <person name="Blanco E."/>
            <person name="Bosak S.A."/>
            <person name="Bradley R.K."/>
            <person name="Brand A.D."/>
            <person name="Brent M.R."/>
            <person name="Brooks A.N."/>
            <person name="Brown R.H."/>
            <person name="Butlin R.K."/>
            <person name="Caggese C."/>
            <person name="Calvi B.R."/>
            <person name="Bernardo de Carvalho A."/>
            <person name="Caspi A."/>
            <person name="Castrezana S."/>
            <person name="Celniker S.E."/>
            <person name="Chang J.L."/>
            <person name="Chapple C."/>
            <person name="Chatterji S."/>
            <person name="Chinwalla A."/>
            <person name="Civetta A."/>
            <person name="Clifton S.W."/>
            <person name="Comeron J.M."/>
            <person name="Costello J.C."/>
            <person name="Coyne J.A."/>
            <person name="Daub J."/>
            <person name="David R.G."/>
            <person name="Delcher A.L."/>
            <person name="Delehaunty K."/>
            <person name="Do C.B."/>
            <person name="Ebling H."/>
            <person name="Edwards K."/>
            <person name="Eickbush T."/>
            <person name="Evans J.D."/>
            <person name="Filipski A."/>
            <person name="Findeiss S."/>
            <person name="Freyhult E."/>
            <person name="Fulton L."/>
            <person name="Fulton R."/>
            <person name="Garcia A.C."/>
            <person name="Gardiner A."/>
            <person name="Garfield D.A."/>
            <person name="Garvin B.E."/>
            <person name="Gibson G."/>
            <person name="Gilbert D."/>
            <person name="Gnerre S."/>
            <person name="Godfrey J."/>
            <person name="Good R."/>
            <person name="Gotea V."/>
            <person name="Gravely B."/>
            <person name="Greenberg A.J."/>
            <person name="Griffiths-Jones S."/>
            <person name="Gross S."/>
            <person name="Guigo R."/>
            <person name="Gustafson E.A."/>
            <person name="Haerty W."/>
            <person name="Hahn M.W."/>
            <person name="Halligan D.L."/>
            <person name="Halpern A.L."/>
            <person name="Halter G.M."/>
            <person name="Han M.V."/>
            <person name="Heger A."/>
            <person name="Hillier L."/>
            <person name="Hinrichs A.S."/>
            <person name="Holmes I."/>
            <person name="Hoskins R.A."/>
            <person name="Hubisz M.J."/>
            <person name="Hultmark D."/>
            <person name="Huntley M.A."/>
            <person name="Jaffe D.B."/>
            <person name="Jagadeeshan S."/>
            <person name="Jeck W.R."/>
            <person name="Johnson J."/>
            <person name="Jones C.D."/>
            <person name="Jordan W.C."/>
            <person name="Karpen G.H."/>
            <person name="Kataoka E."/>
            <person name="Keightley P.D."/>
            <person name="Kheradpour P."/>
            <person name="Kirkness E.F."/>
            <person name="Koerich L.B."/>
            <person name="Kristiansen K."/>
            <person name="Kudrna D."/>
            <person name="Kulathinal R.J."/>
            <person name="Kumar S."/>
            <person name="Kwok R."/>
            <person name="Lander E."/>
            <person name="Langley C.H."/>
            <person name="Lapoint R."/>
            <person name="Lazzaro B.P."/>
            <person name="Lee S.J."/>
            <person name="Levesque L."/>
            <person name="Li R."/>
            <person name="Lin C.F."/>
            <person name="Lin M.F."/>
            <person name="Lindblad-Toh K."/>
            <person name="Llopart A."/>
            <person name="Long M."/>
            <person name="Low L."/>
            <person name="Lozovsky E."/>
            <person name="Lu J."/>
            <person name="Luo M."/>
            <person name="Machado C.A."/>
            <person name="Makalowski W."/>
            <person name="Marzo M."/>
            <person name="Matsuda M."/>
            <person name="Matzkin L."/>
            <person name="McAllister B."/>
            <person name="McBride C.S."/>
            <person name="McKernan B."/>
            <person name="McKernan K."/>
            <person name="Mendez-Lago M."/>
            <person name="Minx P."/>
            <person name="Mollenhauer M.U."/>
            <person name="Montooth K."/>
            <person name="Mount S.M."/>
            <person name="Mu X."/>
            <person name="Myers E."/>
            <person name="Negre B."/>
            <person name="Newfeld S."/>
            <person name="Nielsen R."/>
            <person name="Noor M.A."/>
            <person name="O'Grady P."/>
            <person name="Pachter L."/>
            <person name="Papaceit M."/>
            <person name="Parisi M.J."/>
            <person name="Parisi M."/>
            <person name="Parts L."/>
            <person name="Pedersen J.S."/>
            <person name="Pesole G."/>
            <person name="Phillippy A.M."/>
            <person name="Ponting C.P."/>
            <person name="Pop M."/>
            <person name="Porcelli D."/>
            <person name="Powell J.R."/>
            <person name="Prohaska S."/>
            <person name="Pruitt K."/>
            <person name="Puig M."/>
            <person name="Quesneville H."/>
            <person name="Ram K.R."/>
            <person name="Rand D."/>
            <person name="Rasmussen M.D."/>
            <person name="Reed L.K."/>
            <person name="Reenan R."/>
            <person name="Reily A."/>
            <person name="Remington K.A."/>
            <person name="Rieger T.T."/>
            <person name="Ritchie M.G."/>
            <person name="Robin C."/>
            <person name="Rogers Y.H."/>
            <person name="Rohde C."/>
            <person name="Rozas J."/>
            <person name="Rubenfield M.J."/>
            <person name="Ruiz A."/>
            <person name="Russo S."/>
            <person name="Salzberg S.L."/>
            <person name="Sanchez-Gracia A."/>
            <person name="Saranga D.J."/>
            <person name="Sato H."/>
            <person name="Schaeffer S.W."/>
            <person name="Schatz M.C."/>
            <person name="Schlenke T."/>
            <person name="Schwartz R."/>
            <person name="Segarra C."/>
            <person name="Singh R.S."/>
            <person name="Sirot L."/>
            <person name="Sirota M."/>
            <person name="Sisneros N.B."/>
            <person name="Smith C.D."/>
            <person name="Smith T.F."/>
            <person name="Spieth J."/>
            <person name="Stage D.E."/>
            <person name="Stark A."/>
            <person name="Stephan W."/>
            <person name="Strausberg R.L."/>
            <person name="Strempel S."/>
            <person name="Sturgill D."/>
            <person name="Sutton G."/>
            <person name="Sutton G.G."/>
            <person name="Tao W."/>
            <person name="Teichmann S."/>
            <person name="Tobari Y.N."/>
            <person name="Tomimura Y."/>
            <person name="Tsolas J.M."/>
            <person name="Valente V.L."/>
            <person name="Venter E."/>
            <person name="Venter J.C."/>
            <person name="Vicario S."/>
            <person name="Vieira F.G."/>
            <person name="Vilella A.J."/>
            <person name="Villasante A."/>
            <person name="Walenz B."/>
            <person name="Wang J."/>
            <person name="Wasserman M."/>
            <person name="Watts T."/>
            <person name="Wilson D."/>
            <person name="Wilson R.K."/>
            <person name="Wing R.A."/>
            <person name="Wolfner M.F."/>
            <person name="Wong A."/>
            <person name="Wong G.K."/>
            <person name="Wu C.I."/>
            <person name="Wu G."/>
            <person name="Yamamoto D."/>
            <person name="Yang H.P."/>
            <person name="Yang S.P."/>
            <person name="Yorke J.A."/>
            <person name="Yoshida K."/>
            <person name="Zdobnov E."/>
            <person name="Zhang P."/>
            <person name="Zhang Y."/>
            <person name="Zimin A.V."/>
            <person name="Baldwin J."/>
            <person name="Abdouelleil A."/>
            <person name="Abdulkadir J."/>
            <person name="Abebe A."/>
            <person name="Abera B."/>
            <person name="Abreu J."/>
            <person name="Acer S.C."/>
            <person name="Aftuck L."/>
            <person name="Alexander A."/>
            <person name="An P."/>
            <person name="Anderson E."/>
            <person name="Anderson S."/>
            <person name="Arachi H."/>
            <person name="Azer M."/>
            <person name="Bachantsang P."/>
            <person name="Barry A."/>
            <person name="Bayul T."/>
            <person name="Berlin A."/>
            <person name="Bessette D."/>
            <person name="Bloom T."/>
            <person name="Blye J."/>
            <person name="Boguslavskiy L."/>
            <person name="Bonnet C."/>
            <person name="Boukhgalter B."/>
            <person name="Bourzgui I."/>
            <person name="Brown A."/>
            <person name="Cahill P."/>
            <person name="Channer S."/>
            <person name="Cheshatsang Y."/>
            <person name="Chuda L."/>
            <person name="Citroen M."/>
            <person name="Collymore A."/>
            <person name="Cooke P."/>
            <person name="Costello M."/>
            <person name="D'Aco K."/>
            <person name="Daza R."/>
            <person name="De Haan G."/>
            <person name="DeGray S."/>
            <person name="DeMaso C."/>
            <person name="Dhargay N."/>
            <person name="Dooley K."/>
            <person name="Dooley E."/>
            <person name="Doricent M."/>
            <person name="Dorje P."/>
            <person name="Dorjee K."/>
            <person name="Dupes A."/>
            <person name="Elong R."/>
            <person name="Falk J."/>
            <person name="Farina A."/>
            <person name="Faro S."/>
            <person name="Ferguson D."/>
            <person name="Fisher S."/>
            <person name="Foley C.D."/>
            <person name="Franke A."/>
            <person name="Friedrich D."/>
            <person name="Gadbois L."/>
            <person name="Gearin G."/>
            <person name="Gearin C.R."/>
            <person name="Giannoukos G."/>
            <person name="Goode T."/>
            <person name="Graham J."/>
            <person name="Grandbois E."/>
            <person name="Grewal S."/>
            <person name="Gyaltsen K."/>
            <person name="Hafez N."/>
            <person name="Hagos B."/>
            <person name="Hall J."/>
            <person name="Henson C."/>
            <person name="Hollinger A."/>
            <person name="Honan T."/>
            <person name="Huard M.D."/>
            <person name="Hughes L."/>
            <person name="Hurhula B."/>
            <person name="Husby M.E."/>
            <person name="Kamat A."/>
            <person name="Kanga B."/>
            <person name="Kashin S."/>
            <person name="Khazanovich D."/>
            <person name="Kisner P."/>
            <person name="Lance K."/>
            <person name="Lara M."/>
            <person name="Lee W."/>
            <person name="Lennon N."/>
            <person name="Letendre F."/>
            <person name="LeVine R."/>
            <person name="Lipovsky A."/>
            <person name="Liu X."/>
            <person name="Liu J."/>
            <person name="Liu S."/>
            <person name="Lokyitsang T."/>
            <person name="Lokyitsang Y."/>
            <person name="Lubonja R."/>
            <person name="Lui A."/>
            <person name="MacDonald P."/>
            <person name="Magnisalis V."/>
            <person name="Maru K."/>
            <person name="Matthews C."/>
            <person name="McCusker W."/>
            <person name="McDonough S."/>
            <person name="Mehta T."/>
            <person name="Meldrim J."/>
            <person name="Meneus L."/>
            <person name="Mihai O."/>
            <person name="Mihalev A."/>
            <person name="Mihova T."/>
            <person name="Mittelman R."/>
            <person name="Mlenga V."/>
            <person name="Montmayeur A."/>
            <person name="Mulrain L."/>
            <person name="Navidi A."/>
            <person name="Naylor J."/>
            <person name="Negash T."/>
            <person name="Nguyen T."/>
            <person name="Nguyen N."/>
            <person name="Nicol R."/>
            <person name="Norbu C."/>
            <person name="Norbu N."/>
            <person name="Novod N."/>
            <person name="O'Neill B."/>
            <person name="Osman S."/>
            <person name="Markiewicz E."/>
            <person name="Oyono O.L."/>
            <person name="Patti C."/>
            <person name="Phunkhang P."/>
            <person name="Pierre F."/>
            <person name="Priest M."/>
            <person name="Raghuraman S."/>
            <person name="Rege F."/>
            <person name="Reyes R."/>
            <person name="Rise C."/>
            <person name="Rogov P."/>
            <person name="Ross K."/>
            <person name="Ryan E."/>
            <person name="Settipalli S."/>
            <person name="Shea T."/>
            <person name="Sherpa N."/>
            <person name="Shi L."/>
            <person name="Shih D."/>
            <person name="Sparrow T."/>
            <person name="Spaulding J."/>
            <person name="Stalker J."/>
            <person name="Stange-Thomann N."/>
            <person name="Stavropoulos S."/>
            <person name="Stone C."/>
            <person name="Strader C."/>
            <person name="Tesfaye S."/>
            <person name="Thomson T."/>
            <person name="Thoulutsang Y."/>
            <person name="Thoulutsang D."/>
            <person name="Topham K."/>
            <person name="Topping I."/>
            <person name="Tsamla T."/>
            <person name="Vassiliev H."/>
            <person name="Vo A."/>
            <person name="Wangchuk T."/>
            <person name="Wangdi T."/>
            <person name="Weiand M."/>
            <person name="Wilkinson J."/>
            <person name="Wilson A."/>
            <person name="Yadav S."/>
            <person name="Young G."/>
            <person name="Yu Q."/>
            <person name="Zembek L."/>
            <person name="Zhong D."/>
            <person name="Zimmer A."/>
            <person name="Zwirko Z."/>
            <person name="Jaffe D.B."/>
            <person name="Alvarez P."/>
            <person name="Brockman W."/>
            <person name="Butler J."/>
            <person name="Chin C."/>
            <person name="Gnerre S."/>
            <person name="Grabherr M."/>
            <person name="Kleber M."/>
            <person name="Mauceli E."/>
            <person name="MacCallum I."/>
        </authorList>
    </citation>
    <scope>NUCLEOTIDE SEQUENCE [LARGE SCALE GENOMIC DNA]</scope>
    <source>
        <strain evidence="10 11">TSC#14021-0224.01</strain>
    </source>
</reference>
<feature type="compositionally biased region" description="Low complexity" evidence="7">
    <location>
        <begin position="1"/>
        <end position="10"/>
    </location>
</feature>
<dbReference type="CDD" id="cd15543">
    <property type="entry name" value="PHD_RSF1"/>
    <property type="match status" value="1"/>
</dbReference>
<feature type="compositionally biased region" description="Basic residues" evidence="7">
    <location>
        <begin position="1665"/>
        <end position="1680"/>
    </location>
</feature>
<feature type="region of interest" description="Disordered" evidence="7">
    <location>
        <begin position="692"/>
        <end position="1379"/>
    </location>
</feature>
<feature type="compositionally biased region" description="Basic and acidic residues" evidence="7">
    <location>
        <begin position="938"/>
        <end position="971"/>
    </location>
</feature>
<feature type="compositionally biased region" description="Basic and acidic residues" evidence="7">
    <location>
        <begin position="746"/>
        <end position="758"/>
    </location>
</feature>
<feature type="compositionally biased region" description="Basic and acidic residues" evidence="7">
    <location>
        <begin position="814"/>
        <end position="827"/>
    </location>
</feature>
<dbReference type="eggNOG" id="ENOG502QW8S">
    <property type="taxonomic scope" value="Eukaryota"/>
</dbReference>
<protein>
    <recommendedName>
        <fullName evidence="12">PHD-type domain-containing protein</fullName>
    </recommendedName>
</protein>
<feature type="compositionally biased region" description="Low complexity" evidence="7">
    <location>
        <begin position="2418"/>
        <end position="2436"/>
    </location>
</feature>
<feature type="region of interest" description="Disordered" evidence="7">
    <location>
        <begin position="1459"/>
        <end position="1583"/>
    </location>
</feature>
<sequence length="2674" mass="293592">MAASSAAAAAPTNPIPLPTDSISEECKDDDALTSTLHTCANDPDFAVICAFLQKFAKDLGLSLPNFKHLQEWLTNNNEVPELRDLHIKLLRKTRKTVHEKSWESALSKFCFGYSVQDAWEVERFGYKNSSLKVKLRIFRELLESQFERNAKFRAHILTLNADTLRSEPIGRDRLGHAYWLTQDADCNLRIYQEHLDEEIWQVVATNRDEFVNLIARLRGNEVVLPSKDIGEADEDTSSSNSCPPKPPPPEEKEDEEEVVDAPVKTVPNLKIKLRSPEQEDHKSKRVKPLLISQAKLSSSASPAPTKKRSIEDVDSSPTASREEQQKKHRPTLLDTKRIKKPSRYESTKDEIEGESGEEDEEEEDEEDSELEEGEEEEDVDSAAADIEEDDDEEDTGEAIEDPTIVVQGQGSGRDCEAIPYNLMDDNLCNFDYEDDLEVGEAIADPMLHVIGQGWGTDCLVGNGKNEASVEETSTPTSEPKATFFFGEPGCLKLSPMKQTSKPEAKRSIFDSLSEEKTNGESQKCMENTPPQNGSELTKTLGESEDTVSAAAAVEKANICQEAKVNKISDDQIKEKKYEPVAERNIQDSTVSVVEKNEEISKDRTESEAIEEGVKNRINEVVVLQNNTNKGDQSSFQTKDLCQVPDDLENTKERVREECVLENGPVENDKLLINNQQILKKDLHPVCNEEVSCEAESPVSNQIDTKIKSEQETVTSAKESMSRSSSKEVEDETANSKCLSDPFAGKTNDKGIIKEKNDEPDGGIKTLLEDNPPKDKSNSETSTICLEINISPSAQDNISEKEQTKGPSTSQDLVFENKEKSREVDVKSRTGAAVEELSVPKPSTLLNRKRRLNDSQSALRNSTSESEVQEEEPQDDDPTLDDLDVGGKRIKMRPKTTNAESRRKVEAQKTQIEETTSSSGEDDARVRRRCIAPHTKPKPTLEEIIERKLKKTTEKDLPLKDLPEVTPEKVMEKSTQQPQQTPPISSLSPQKKTPITKPLKKNLLTQLRQEESEEEPIPRKRTNSETLVPAVPASNAIGLPDERHRKRRSSEDANESFSKESSPTEVPPSAVSEKLKRNNEQDIQEEVEDPLALSAKDSPPLVKDQSPAPEGSARRSGRRGGAAVTHSELPQPKRTRGGARDKMQAEVNAELQQESEDDEKTSKIEPKLKSEPKEEPVTENPENEKKPEENTIKEEHSEEPKPRVGRGRGPRKKREVDTTNIIETNDSETPVRQSRRIAQQKIKEEAERRKQEEVALRSMKQELKKKKKAEKEADPTVLEPSGEESESEASEAEEETRNKKKKKCPGKDGWSSDSEEQPESEEEEEEPPHYETDPGSPLFRSDHEFSPESELEDESQVVPMKRARTVRKENADEQEEEDAEEACQKCGKSDHPEWILLCDTPACNKGYHCSCLSPVLFYIPEGDWHCPPCQQEQLITALERQLKQYDTLVAQKQQERILAEEQAERERQELEAATLAAKDEDFKTENEEDEDEDDKDDKVVGKAEKVKRRRGDGRSNRRAAKRGTRRRRGNESDSSHGKSLGSGSRSGSRSDSSSDNSTSFSDSDDEPIYKLRKRRQINVSYRLNEYDDLINSALKKEMDEVAGAGNLGRGKDISTIIEADKEKARRDDLQTEGDVEEKEDGEKEERKAKSSGSSPSSSEDEVPLKRSNKFKQPPAKKKTRKLTTLDVSSEEDHGSDEDFKTSSYSDEDTSQSGSGDSDSSLEVYRRPGRGKKQRKAARRAARERRKDRKFVVEESDESEDEDQKRRATKSKKKKDDSEYTETETEDDDDNELSDNVDSADLCDDTTSESEDGAWNPSSKKKKTVAAKKSNSSGAIARKSPKLKKLANQAGKKVKRLEYSDDDISESDLAEEDDEDEEDEEGAPLSGKGSGKQPRSQPLKPTGSTSLPGKGKGKGKAKKKKPVSSEEEDGAASDDRTRTRGRRYAYIEDDDDSSDGGIKPGVHRPDTPPEERQKFIQRQEEIKRMLAEKNAEGAKLAATPRLTPLKPGVTAPEKRTPGKAAGGDSLSTVPLSVIRQAKVLDIDYLQRKGETIGDLDDVDESELDDAELPDDLPEDMEDAIARMVEEEEQFSAAVAARELPGAEEVLRTTPSKSKQTSRVPPESPAQNSAPSTSGLQEPHRKRLPMPTMHPPLLRHQFPISAGPSHSPASLVPPHAPHGMHPMLQRHLSQTVPPPQAMHLLQNALSAPLGQPLGCGNYGAAHNSAQHLPLVMSMPSAAAAAAHLMQSAVASATARPAETVSGNAAPDPKPRGRRKKVTPLRDQLQKQQTAAAVTAATSSTTPGSVPADKSKAQPLFKPHEDAAPIAPASQASVITRMPSHLPPAHGRSHGPPGGIYPSSAELARFYGQVASQQPISAVTGSRSPSSSAGPPRHLLRPQMPPGLPPSHASLRPTYGPPPPLRGSGPPTATPSTTPNSRPAYLHGAEHHGGPSGSPMGGVFSSGPPPARHASPHLNPYRAPPIYGNPNYSPRIGGAPGTGGMRPGSVDYVAGPRGYSPYGYYPPPPPLATPSAHAATSSVIVSAPPTLTPTNHSVSTLTHGKALPQPTPPQSSGPPPAAAPPPTIASEASSHKPPMASVITSKKLTTLEAYPIRKSPIAVVAEVTGPAEATSSPAPIVEEDSGSAHDTRAPSSATGAAVVGEFSGLVSYFSSQQDDYDT</sequence>
<feature type="region of interest" description="Disordered" evidence="7">
    <location>
        <begin position="2047"/>
        <end position="2072"/>
    </location>
</feature>
<dbReference type="GO" id="GO:0045892">
    <property type="term" value="P:negative regulation of DNA-templated transcription"/>
    <property type="evidence" value="ECO:0007669"/>
    <property type="project" value="TreeGrafter"/>
</dbReference>
<feature type="compositionally biased region" description="Basic and acidic residues" evidence="7">
    <location>
        <begin position="1459"/>
        <end position="1469"/>
    </location>
</feature>
<feature type="compositionally biased region" description="Low complexity" evidence="7">
    <location>
        <begin position="1709"/>
        <end position="1719"/>
    </location>
</feature>
<dbReference type="GO" id="GO:0008270">
    <property type="term" value="F:zinc ion binding"/>
    <property type="evidence" value="ECO:0007669"/>
    <property type="project" value="UniProtKB-KW"/>
</dbReference>
<evidence type="ECO:0000256" key="6">
    <source>
        <dbReference type="PROSITE-ProRule" id="PRU00146"/>
    </source>
</evidence>
<evidence type="ECO:0000313" key="11">
    <source>
        <dbReference type="Proteomes" id="UP000008711"/>
    </source>
</evidence>
<keyword evidence="5" id="KW-0539">Nucleus</keyword>
<dbReference type="InterPro" id="IPR019787">
    <property type="entry name" value="Znf_PHD-finger"/>
</dbReference>
<feature type="domain" description="DDT" evidence="9">
    <location>
        <begin position="39"/>
        <end position="99"/>
    </location>
</feature>
<evidence type="ECO:0000256" key="4">
    <source>
        <dbReference type="ARBA" id="ARBA00022833"/>
    </source>
</evidence>
<feature type="compositionally biased region" description="Acidic residues" evidence="7">
    <location>
        <begin position="2051"/>
        <end position="2072"/>
    </location>
</feature>
<feature type="compositionally biased region" description="Low complexity" evidence="7">
    <location>
        <begin position="1536"/>
        <end position="1560"/>
    </location>
</feature>
<dbReference type="InterPro" id="IPR011011">
    <property type="entry name" value="Znf_FYVE_PHD"/>
</dbReference>
<dbReference type="Proteomes" id="UP000008711">
    <property type="component" value="Unassembled WGS sequence"/>
</dbReference>
<keyword evidence="4" id="KW-0862">Zinc</keyword>
<dbReference type="SMART" id="SM00249">
    <property type="entry name" value="PHD"/>
    <property type="match status" value="1"/>
</dbReference>
<feature type="compositionally biased region" description="Acidic residues" evidence="7">
    <location>
        <begin position="1280"/>
        <end position="1293"/>
    </location>
</feature>
<feature type="compositionally biased region" description="Polar residues" evidence="7">
    <location>
        <begin position="2544"/>
        <end position="2554"/>
    </location>
</feature>
<organism evidence="10 11">
    <name type="scientific">Drosophila erecta</name>
    <name type="common">Fruit fly</name>
    <dbReference type="NCBI Taxonomy" id="7220"/>
    <lineage>
        <taxon>Eukaryota</taxon>
        <taxon>Metazoa</taxon>
        <taxon>Ecdysozoa</taxon>
        <taxon>Arthropoda</taxon>
        <taxon>Hexapoda</taxon>
        <taxon>Insecta</taxon>
        <taxon>Pterygota</taxon>
        <taxon>Neoptera</taxon>
        <taxon>Endopterygota</taxon>
        <taxon>Diptera</taxon>
        <taxon>Brachycera</taxon>
        <taxon>Muscomorpha</taxon>
        <taxon>Ephydroidea</taxon>
        <taxon>Drosophilidae</taxon>
        <taxon>Drosophila</taxon>
        <taxon>Sophophora</taxon>
    </lineage>
</organism>
<comment type="subcellular location">
    <subcellularLocation>
        <location evidence="1">Nucleus</location>
    </subcellularLocation>
</comment>
<reference evidence="10 11" key="2">
    <citation type="journal article" date="2008" name="Bioinformatics">
        <title>Assembly reconciliation.</title>
        <authorList>
            <person name="Zimin A.V."/>
            <person name="Smith D.R."/>
            <person name="Sutton G."/>
            <person name="Yorke J.A."/>
        </authorList>
    </citation>
    <scope>NUCLEOTIDE SEQUENCE [LARGE SCALE GENOMIC DNA]</scope>
    <source>
        <strain evidence="10 11">TSC#14021-0224.01</strain>
    </source>
</reference>
<feature type="compositionally biased region" description="Basic residues" evidence="7">
    <location>
        <begin position="1725"/>
        <end position="1747"/>
    </location>
</feature>
<feature type="compositionally biased region" description="Acidic residues" evidence="7">
    <location>
        <begin position="1777"/>
        <end position="1793"/>
    </location>
</feature>
<gene>
    <name evidence="10" type="primary">Dere\GG21290</name>
    <name evidence="10" type="synonym">dere_GLEANR_6014</name>
    <name evidence="10" type="synonym">GG21290</name>
    <name evidence="10" type="ORF">Dere_GG21290</name>
</gene>
<feature type="compositionally biased region" description="Polar residues" evidence="7">
    <location>
        <begin position="1217"/>
        <end position="1231"/>
    </location>
</feature>
<keyword evidence="3 6" id="KW-0863">Zinc-finger</keyword>
<dbReference type="EMBL" id="CH954179">
    <property type="protein sequence ID" value="EDV54449.2"/>
    <property type="molecule type" value="Genomic_DNA"/>
</dbReference>
<evidence type="ECO:0000259" key="8">
    <source>
        <dbReference type="PROSITE" id="PS50016"/>
    </source>
</evidence>
<evidence type="ECO:0000256" key="1">
    <source>
        <dbReference type="ARBA" id="ARBA00004123"/>
    </source>
</evidence>
<accession>B3NKS6</accession>
<dbReference type="InterPro" id="IPR001965">
    <property type="entry name" value="Znf_PHD"/>
</dbReference>
<dbReference type="GO" id="GO:0140566">
    <property type="term" value="F:histone reader activity"/>
    <property type="evidence" value="ECO:0007669"/>
    <property type="project" value="EnsemblMetazoa"/>
</dbReference>
<feature type="compositionally biased region" description="Basic and acidic residues" evidence="7">
    <location>
        <begin position="1689"/>
        <end position="1699"/>
    </location>
</feature>
<dbReference type="InterPro" id="IPR019786">
    <property type="entry name" value="Zinc_finger_PHD-type_CS"/>
</dbReference>
<evidence type="ECO:0000259" key="9">
    <source>
        <dbReference type="PROSITE" id="PS50827"/>
    </source>
</evidence>
<feature type="compositionally biased region" description="Acidic residues" evidence="7">
    <location>
        <begin position="1799"/>
        <end position="1810"/>
    </location>
</feature>
<dbReference type="PANTHER" id="PTHR14296:SF16">
    <property type="entry name" value="REMODELING AND SPACING FACTOR 1"/>
    <property type="match status" value="1"/>
</dbReference>
<feature type="compositionally biased region" description="Polar residues" evidence="7">
    <location>
        <begin position="2106"/>
        <end position="2133"/>
    </location>
</feature>
<feature type="compositionally biased region" description="Basic and acidic residues" evidence="7">
    <location>
        <begin position="766"/>
        <end position="777"/>
    </location>
</feature>
<dbReference type="Gene3D" id="3.30.40.10">
    <property type="entry name" value="Zinc/RING finger domain, C3HC4 (zinc finger)"/>
    <property type="match status" value="1"/>
</dbReference>
<dbReference type="GO" id="GO:0000791">
    <property type="term" value="C:euchromatin"/>
    <property type="evidence" value="ECO:0007669"/>
    <property type="project" value="EnsemblMetazoa"/>
</dbReference>
<feature type="compositionally biased region" description="Acidic residues" evidence="7">
    <location>
        <begin position="866"/>
        <end position="883"/>
    </location>
</feature>
<evidence type="ECO:0000256" key="2">
    <source>
        <dbReference type="ARBA" id="ARBA00022723"/>
    </source>
</evidence>
<dbReference type="GO" id="GO:0031507">
    <property type="term" value="P:heterochromatin formation"/>
    <property type="evidence" value="ECO:0007669"/>
    <property type="project" value="EnsemblMetazoa"/>
</dbReference>
<keyword evidence="2" id="KW-0479">Metal-binding</keyword>
<feature type="compositionally biased region" description="Basic and acidic residues" evidence="7">
    <location>
        <begin position="1961"/>
        <end position="1977"/>
    </location>
</feature>
<feature type="compositionally biased region" description="Polar residues" evidence="7">
    <location>
        <begin position="1054"/>
        <end position="1063"/>
    </location>
</feature>
<feature type="compositionally biased region" description="Basic and acidic residues" evidence="7">
    <location>
        <begin position="1617"/>
        <end position="1628"/>
    </location>
</feature>
<feature type="compositionally biased region" description="Acidic residues" evidence="7">
    <location>
        <begin position="1485"/>
        <end position="1494"/>
    </location>
</feature>
<feature type="region of interest" description="Disordered" evidence="7">
    <location>
        <begin position="514"/>
        <end position="538"/>
    </location>
</feature>
<feature type="compositionally biased region" description="Basic residues" evidence="7">
    <location>
        <begin position="925"/>
        <end position="936"/>
    </location>
</feature>
<dbReference type="PROSITE" id="PS50827">
    <property type="entry name" value="DDT"/>
    <property type="match status" value="1"/>
</dbReference>
<feature type="compositionally biased region" description="Low complexity" evidence="7">
    <location>
        <begin position="2286"/>
        <end position="2298"/>
    </location>
</feature>
<feature type="compositionally biased region" description="Polar residues" evidence="7">
    <location>
        <begin position="907"/>
        <end position="918"/>
    </location>
</feature>
<feature type="region of interest" description="Disordered" evidence="7">
    <location>
        <begin position="2335"/>
        <end position="2356"/>
    </location>
</feature>
<feature type="compositionally biased region" description="Acidic residues" evidence="7">
    <location>
        <begin position="351"/>
        <end position="400"/>
    </location>
</feature>
<feature type="compositionally biased region" description="Basic and acidic residues" evidence="7">
    <location>
        <begin position="1159"/>
        <end position="1201"/>
    </location>
</feature>
<dbReference type="GO" id="GO:0042393">
    <property type="term" value="F:histone binding"/>
    <property type="evidence" value="ECO:0007669"/>
    <property type="project" value="TreeGrafter"/>
</dbReference>
<keyword evidence="11" id="KW-1185">Reference proteome</keyword>
<feature type="region of interest" description="Disordered" evidence="7">
    <location>
        <begin position="230"/>
        <end position="412"/>
    </location>
</feature>
<feature type="compositionally biased region" description="Low complexity" evidence="7">
    <location>
        <begin position="2377"/>
        <end position="2389"/>
    </location>
</feature>
<feature type="compositionally biased region" description="Acidic residues" evidence="7">
    <location>
        <begin position="1858"/>
        <end position="1880"/>
    </location>
</feature>